<dbReference type="EMBL" id="NKCL01000811">
    <property type="protein sequence ID" value="RSL50544.1"/>
    <property type="molecule type" value="Genomic_DNA"/>
</dbReference>
<sequence length="96" mass="10908">LANYWLEWITNYYARVVSKFKENIAKAMAQIDKVMVDDSMPHGYAVQWLELMAQFEEMADNADLMRIDTSGFPAFNSSITEAEDIEEDGDTQMGGS</sequence>
<dbReference type="AlphaFoldDB" id="A0A428PBX5"/>
<name>A0A428PBX5_9HYPO</name>
<evidence type="ECO:0000313" key="1">
    <source>
        <dbReference type="EMBL" id="RSL50544.1"/>
    </source>
</evidence>
<proteinExistence type="predicted"/>
<comment type="caution">
    <text evidence="1">The sequence shown here is derived from an EMBL/GenBank/DDBJ whole genome shotgun (WGS) entry which is preliminary data.</text>
</comment>
<accession>A0A428PBX5</accession>
<evidence type="ECO:0000313" key="2">
    <source>
        <dbReference type="Proteomes" id="UP000287972"/>
    </source>
</evidence>
<feature type="non-terminal residue" evidence="1">
    <location>
        <position position="1"/>
    </location>
</feature>
<protein>
    <submittedName>
        <fullName evidence="1">Uncharacterized protein</fullName>
    </submittedName>
</protein>
<reference evidence="1 2" key="1">
    <citation type="submission" date="2017-06" db="EMBL/GenBank/DDBJ databases">
        <title>Comparative genomic analysis of Ambrosia Fusariam Clade fungi.</title>
        <authorList>
            <person name="Stajich J.E."/>
            <person name="Carrillo J."/>
            <person name="Kijimoto T."/>
            <person name="Eskalen A."/>
            <person name="O'Donnell K."/>
            <person name="Kasson M."/>
        </authorList>
    </citation>
    <scope>NUCLEOTIDE SEQUENCE [LARGE SCALE GENOMIC DNA]</scope>
    <source>
        <strain evidence="1 2">NRRL62606</strain>
    </source>
</reference>
<keyword evidence="2" id="KW-1185">Reference proteome</keyword>
<organism evidence="1 2">
    <name type="scientific">Fusarium floridanum</name>
    <dbReference type="NCBI Taxonomy" id="1325733"/>
    <lineage>
        <taxon>Eukaryota</taxon>
        <taxon>Fungi</taxon>
        <taxon>Dikarya</taxon>
        <taxon>Ascomycota</taxon>
        <taxon>Pezizomycotina</taxon>
        <taxon>Sordariomycetes</taxon>
        <taxon>Hypocreomycetidae</taxon>
        <taxon>Hypocreales</taxon>
        <taxon>Nectriaceae</taxon>
        <taxon>Fusarium</taxon>
        <taxon>Fusarium solani species complex</taxon>
    </lineage>
</organism>
<dbReference type="Proteomes" id="UP000287972">
    <property type="component" value="Unassembled WGS sequence"/>
</dbReference>
<gene>
    <name evidence="1" type="ORF">CEP51_015329</name>
</gene>